<proteinExistence type="predicted"/>
<evidence type="ECO:0008006" key="3">
    <source>
        <dbReference type="Google" id="ProtNLM"/>
    </source>
</evidence>
<evidence type="ECO:0000313" key="2">
    <source>
        <dbReference type="Proteomes" id="UP001595906"/>
    </source>
</evidence>
<accession>A0ABV8PYZ8</accession>
<reference evidence="2" key="1">
    <citation type="journal article" date="2019" name="Int. J. Syst. Evol. Microbiol.">
        <title>The Global Catalogue of Microorganisms (GCM) 10K type strain sequencing project: providing services to taxonomists for standard genome sequencing and annotation.</title>
        <authorList>
            <consortium name="The Broad Institute Genomics Platform"/>
            <consortium name="The Broad Institute Genome Sequencing Center for Infectious Disease"/>
            <person name="Wu L."/>
            <person name="Ma J."/>
        </authorList>
    </citation>
    <scope>NUCLEOTIDE SEQUENCE [LARGE SCALE GENOMIC DNA]</scope>
    <source>
        <strain evidence="2">CECT 8010</strain>
    </source>
</reference>
<evidence type="ECO:0000313" key="1">
    <source>
        <dbReference type="EMBL" id="MFC4232358.1"/>
    </source>
</evidence>
<keyword evidence="2" id="KW-1185">Reference proteome</keyword>
<dbReference type="Proteomes" id="UP001595906">
    <property type="component" value="Unassembled WGS sequence"/>
</dbReference>
<protein>
    <recommendedName>
        <fullName evidence="3">Lipoprotein</fullName>
    </recommendedName>
</protein>
<sequence>MEKKYLIYALLVSILLQGCKKATDTTAAYPYHLNVSINKVNFTTNSVARFGLSNEAGCVANKSFEVTNAGQIDVDAYFLDCYFKHFTNNIDFKNTKTGSYKIFDGGDLLKANQCNGDLIIGLTDNSINNLYSTAILQPTNIVHKITNISIVDTTAATTITYSVSGNFSCNFKNANNVIIPITGDYVLPIKIIK</sequence>
<organism evidence="1 2">
    <name type="scientific">Parasediminibacterium paludis</name>
    <dbReference type="NCBI Taxonomy" id="908966"/>
    <lineage>
        <taxon>Bacteria</taxon>
        <taxon>Pseudomonadati</taxon>
        <taxon>Bacteroidota</taxon>
        <taxon>Chitinophagia</taxon>
        <taxon>Chitinophagales</taxon>
        <taxon>Chitinophagaceae</taxon>
        <taxon>Parasediminibacterium</taxon>
    </lineage>
</organism>
<name>A0ABV8PYZ8_9BACT</name>
<gene>
    <name evidence="1" type="ORF">ACFOW1_10680</name>
</gene>
<dbReference type="EMBL" id="JBHSDC010000022">
    <property type="protein sequence ID" value="MFC4232358.1"/>
    <property type="molecule type" value="Genomic_DNA"/>
</dbReference>
<dbReference type="RefSeq" id="WP_379014178.1">
    <property type="nucleotide sequence ID" value="NZ_JBHSDC010000022.1"/>
</dbReference>
<dbReference type="PROSITE" id="PS51257">
    <property type="entry name" value="PROKAR_LIPOPROTEIN"/>
    <property type="match status" value="1"/>
</dbReference>
<comment type="caution">
    <text evidence="1">The sequence shown here is derived from an EMBL/GenBank/DDBJ whole genome shotgun (WGS) entry which is preliminary data.</text>
</comment>